<dbReference type="PROSITE" id="PS00098">
    <property type="entry name" value="THIOLASE_1"/>
    <property type="match status" value="1"/>
</dbReference>
<keyword evidence="4" id="KW-0808">Transferase</keyword>
<evidence type="ECO:0000313" key="19">
    <source>
        <dbReference type="EMBL" id="PWA16199.1"/>
    </source>
</evidence>
<proteinExistence type="inferred from homology"/>
<comment type="catalytic activity">
    <reaction evidence="10">
        <text>3-oxo-(6Z,9Z,12Z,15Z,18Z,21Z)-tetracosahexaenoyl-CoA + CoA = (4Z,7Z,10Z,13Z,16Z,19Z)-docosahexaenoyl-CoA + acetyl-CoA</text>
        <dbReference type="Rhea" id="RHEA:39131"/>
        <dbReference type="ChEBI" id="CHEBI:57287"/>
        <dbReference type="ChEBI" id="CHEBI:57288"/>
        <dbReference type="ChEBI" id="CHEBI:74298"/>
        <dbReference type="ChEBI" id="CHEBI:74304"/>
    </reaction>
    <physiologicalReaction direction="left-to-right" evidence="10">
        <dbReference type="Rhea" id="RHEA:39132"/>
    </physiologicalReaction>
</comment>
<protein>
    <recommendedName>
        <fullName evidence="21">Thiolase N-terminal domain-containing protein</fullName>
    </recommendedName>
</protein>
<dbReference type="SUPFAM" id="SSF53901">
    <property type="entry name" value="Thiolase-like"/>
    <property type="match status" value="1"/>
</dbReference>
<keyword evidence="6" id="KW-0809">Transit peptide</keyword>
<keyword evidence="9" id="KW-0012">Acyltransferase</keyword>
<feature type="compositionally biased region" description="Basic and acidic residues" evidence="16">
    <location>
        <begin position="141"/>
        <end position="152"/>
    </location>
</feature>
<keyword evidence="5" id="KW-0276">Fatty acid metabolism</keyword>
<keyword evidence="20" id="KW-1185">Reference proteome</keyword>
<dbReference type="Proteomes" id="UP000250572">
    <property type="component" value="Unassembled WGS sequence"/>
</dbReference>
<evidence type="ECO:0000256" key="11">
    <source>
        <dbReference type="ARBA" id="ARBA00037000"/>
    </source>
</evidence>
<dbReference type="GO" id="GO:0050633">
    <property type="term" value="F:acetyl-CoA C-myristoyltransferase activity"/>
    <property type="evidence" value="ECO:0007669"/>
    <property type="project" value="UniProtKB-EC"/>
</dbReference>
<dbReference type="InterPro" id="IPR020616">
    <property type="entry name" value="Thiolase_N"/>
</dbReference>
<comment type="catalytic activity">
    <reaction evidence="12">
        <text>tetradecanoyl-CoA + acetyl-CoA = 3-oxohexadecanoyl-CoA + CoA</text>
        <dbReference type="Rhea" id="RHEA:18161"/>
        <dbReference type="ChEBI" id="CHEBI:57287"/>
        <dbReference type="ChEBI" id="CHEBI:57288"/>
        <dbReference type="ChEBI" id="CHEBI:57349"/>
        <dbReference type="ChEBI" id="CHEBI:57385"/>
        <dbReference type="EC" id="2.3.1.155"/>
    </reaction>
    <physiologicalReaction direction="right-to-left" evidence="12">
        <dbReference type="Rhea" id="RHEA:18163"/>
    </physiologicalReaction>
</comment>
<evidence type="ECO:0000256" key="14">
    <source>
        <dbReference type="ARBA" id="ARBA00049178"/>
    </source>
</evidence>
<reference evidence="19 20" key="1">
    <citation type="journal article" date="2018" name="G3 (Bethesda)">
        <title>A High-Quality Reference Genome for the Invasive Mosquitofish Gambusia affinis Using a Chicago Library.</title>
        <authorList>
            <person name="Hoffberg S.L."/>
            <person name="Troendle N.J."/>
            <person name="Glenn T.C."/>
            <person name="Mahmud O."/>
            <person name="Louha S."/>
            <person name="Chalopin D."/>
            <person name="Bennetzen J.L."/>
            <person name="Mauricio R."/>
        </authorList>
    </citation>
    <scope>NUCLEOTIDE SEQUENCE [LARGE SCALE GENOMIC DNA]</scope>
    <source>
        <strain evidence="19">NE01/NJP1002.9</strain>
        <tissue evidence="19">Muscle</tissue>
    </source>
</reference>
<evidence type="ECO:0000256" key="2">
    <source>
        <dbReference type="ARBA" id="ARBA00004846"/>
    </source>
</evidence>
<dbReference type="InterPro" id="IPR020617">
    <property type="entry name" value="Thiolase_C"/>
</dbReference>
<evidence type="ECO:0000256" key="8">
    <source>
        <dbReference type="ARBA" id="ARBA00023140"/>
    </source>
</evidence>
<evidence type="ECO:0000256" key="5">
    <source>
        <dbReference type="ARBA" id="ARBA00022832"/>
    </source>
</evidence>
<organism evidence="19 20">
    <name type="scientific">Gambusia affinis</name>
    <name type="common">Western mosquitofish</name>
    <name type="synonym">Heterandria affinis</name>
    <dbReference type="NCBI Taxonomy" id="33528"/>
    <lineage>
        <taxon>Eukaryota</taxon>
        <taxon>Metazoa</taxon>
        <taxon>Chordata</taxon>
        <taxon>Craniata</taxon>
        <taxon>Vertebrata</taxon>
        <taxon>Euteleostomi</taxon>
        <taxon>Actinopterygii</taxon>
        <taxon>Neopterygii</taxon>
        <taxon>Teleostei</taxon>
        <taxon>Neoteleostei</taxon>
        <taxon>Acanthomorphata</taxon>
        <taxon>Ovalentaria</taxon>
        <taxon>Atherinomorphae</taxon>
        <taxon>Cyprinodontiformes</taxon>
        <taxon>Poeciliidae</taxon>
        <taxon>Poeciliinae</taxon>
        <taxon>Gambusia</taxon>
    </lineage>
</organism>
<keyword evidence="7" id="KW-0443">Lipid metabolism</keyword>
<comment type="catalytic activity">
    <reaction evidence="14">
        <text>an acyl-CoA + acetyl-CoA = a 3-oxoacyl-CoA + CoA</text>
        <dbReference type="Rhea" id="RHEA:21564"/>
        <dbReference type="ChEBI" id="CHEBI:57287"/>
        <dbReference type="ChEBI" id="CHEBI:57288"/>
        <dbReference type="ChEBI" id="CHEBI:58342"/>
        <dbReference type="ChEBI" id="CHEBI:90726"/>
        <dbReference type="EC" id="2.3.1.16"/>
    </reaction>
    <physiologicalReaction direction="right-to-left" evidence="14">
        <dbReference type="Rhea" id="RHEA:21566"/>
    </physiologicalReaction>
</comment>
<comment type="catalytic activity">
    <reaction evidence="13">
        <text>hexanoyl-CoA + acetyl-CoA = 3-oxooctanoyl-CoA + CoA</text>
        <dbReference type="Rhea" id="RHEA:31203"/>
        <dbReference type="ChEBI" id="CHEBI:57287"/>
        <dbReference type="ChEBI" id="CHEBI:57288"/>
        <dbReference type="ChEBI" id="CHEBI:62619"/>
        <dbReference type="ChEBI" id="CHEBI:62620"/>
    </reaction>
    <physiologicalReaction direction="right-to-left" evidence="13">
        <dbReference type="Rhea" id="RHEA:31205"/>
    </physiologicalReaction>
</comment>
<evidence type="ECO:0000313" key="20">
    <source>
        <dbReference type="Proteomes" id="UP000250572"/>
    </source>
</evidence>
<evidence type="ECO:0000259" key="18">
    <source>
        <dbReference type="Pfam" id="PF02803"/>
    </source>
</evidence>
<dbReference type="Pfam" id="PF00108">
    <property type="entry name" value="Thiolase_N"/>
    <property type="match status" value="3"/>
</dbReference>
<evidence type="ECO:0000256" key="13">
    <source>
        <dbReference type="ARBA" id="ARBA00048001"/>
    </source>
</evidence>
<feature type="domain" description="Thiolase N-terminal" evidence="17">
    <location>
        <begin position="265"/>
        <end position="333"/>
    </location>
</feature>
<comment type="catalytic activity">
    <reaction evidence="15">
        <text>3-oxohexadecanedioyl-CoA + CoA = tetradecanedioyl-CoA + acetyl-CoA</text>
        <dbReference type="Rhea" id="RHEA:40343"/>
        <dbReference type="ChEBI" id="CHEBI:57287"/>
        <dbReference type="ChEBI" id="CHEBI:57288"/>
        <dbReference type="ChEBI" id="CHEBI:77081"/>
        <dbReference type="ChEBI" id="CHEBI:77084"/>
    </reaction>
    <physiologicalReaction direction="left-to-right" evidence="15">
        <dbReference type="Rhea" id="RHEA:40344"/>
    </physiologicalReaction>
</comment>
<comment type="catalytic activity">
    <reaction evidence="11">
        <text>2 acetyl-CoA = acetoacetyl-CoA + CoA</text>
        <dbReference type="Rhea" id="RHEA:21036"/>
        <dbReference type="ChEBI" id="CHEBI:57286"/>
        <dbReference type="ChEBI" id="CHEBI:57287"/>
        <dbReference type="ChEBI" id="CHEBI:57288"/>
        <dbReference type="EC" id="2.3.1.9"/>
    </reaction>
    <physiologicalReaction direction="right-to-left" evidence="11">
        <dbReference type="Rhea" id="RHEA:21038"/>
    </physiologicalReaction>
</comment>
<evidence type="ECO:0000256" key="9">
    <source>
        <dbReference type="ARBA" id="ARBA00023315"/>
    </source>
</evidence>
<dbReference type="PROSITE" id="PS00099">
    <property type="entry name" value="THIOLASE_3"/>
    <property type="match status" value="1"/>
</dbReference>
<dbReference type="InterPro" id="IPR020613">
    <property type="entry name" value="Thiolase_CS"/>
</dbReference>
<comment type="similarity">
    <text evidence="3">Belongs to the thiolase-like superfamily. Thiolase family.</text>
</comment>
<dbReference type="InterPro" id="IPR016039">
    <property type="entry name" value="Thiolase-like"/>
</dbReference>
<evidence type="ECO:0000256" key="10">
    <source>
        <dbReference type="ARBA" id="ARBA00036770"/>
    </source>
</evidence>
<evidence type="ECO:0000256" key="15">
    <source>
        <dbReference type="ARBA" id="ARBA00049306"/>
    </source>
</evidence>
<evidence type="ECO:0000256" key="6">
    <source>
        <dbReference type="ARBA" id="ARBA00022946"/>
    </source>
</evidence>
<dbReference type="InterPro" id="IPR050215">
    <property type="entry name" value="Thiolase-like_sf_Thiolase"/>
</dbReference>
<evidence type="ECO:0000256" key="7">
    <source>
        <dbReference type="ARBA" id="ARBA00023098"/>
    </source>
</evidence>
<dbReference type="GO" id="GO:0010124">
    <property type="term" value="P:phenylacetate catabolic process"/>
    <property type="evidence" value="ECO:0007669"/>
    <property type="project" value="TreeGrafter"/>
</dbReference>
<comment type="subcellular location">
    <subcellularLocation>
        <location evidence="1">Peroxisome</location>
    </subcellularLocation>
</comment>
<dbReference type="EMBL" id="NHOQ01002483">
    <property type="protein sequence ID" value="PWA16199.1"/>
    <property type="molecule type" value="Genomic_DNA"/>
</dbReference>
<feature type="domain" description="Thiolase N-terminal" evidence="17">
    <location>
        <begin position="506"/>
        <end position="586"/>
    </location>
</feature>
<dbReference type="PROSITE" id="PS00737">
    <property type="entry name" value="THIOLASE_2"/>
    <property type="match status" value="1"/>
</dbReference>
<dbReference type="AlphaFoldDB" id="A0A315UXA1"/>
<feature type="domain" description="Thiolase N-terminal" evidence="17">
    <location>
        <begin position="366"/>
        <end position="468"/>
    </location>
</feature>
<dbReference type="GO" id="GO:0006635">
    <property type="term" value="P:fatty acid beta-oxidation"/>
    <property type="evidence" value="ECO:0007669"/>
    <property type="project" value="TreeGrafter"/>
</dbReference>
<dbReference type="InterPro" id="IPR020615">
    <property type="entry name" value="Thiolase_acyl_enz_int_AS"/>
</dbReference>
<comment type="pathway">
    <text evidence="2">Lipid metabolism; peroxisomal fatty acid beta-oxidation.</text>
</comment>
<dbReference type="InterPro" id="IPR002155">
    <property type="entry name" value="Thiolase"/>
</dbReference>
<evidence type="ECO:0000256" key="4">
    <source>
        <dbReference type="ARBA" id="ARBA00022679"/>
    </source>
</evidence>
<dbReference type="Gene3D" id="3.40.47.10">
    <property type="match status" value="2"/>
</dbReference>
<dbReference type="STRING" id="33528.ENSGAFP00000000677"/>
<evidence type="ECO:0000256" key="12">
    <source>
        <dbReference type="ARBA" id="ARBA00047485"/>
    </source>
</evidence>
<evidence type="ECO:0000256" key="1">
    <source>
        <dbReference type="ARBA" id="ARBA00004275"/>
    </source>
</evidence>
<dbReference type="InterPro" id="IPR020610">
    <property type="entry name" value="Thiolase_AS"/>
</dbReference>
<accession>A0A315UXA1</accession>
<dbReference type="CDD" id="cd00751">
    <property type="entry name" value="thiolase"/>
    <property type="match status" value="1"/>
</dbReference>
<comment type="caution">
    <text evidence="19">The sequence shown here is derived from an EMBL/GenBank/DDBJ whole genome shotgun (WGS) entry which is preliminary data.</text>
</comment>
<name>A0A315UXA1_GAMAF</name>
<dbReference type="GO" id="GO:0003985">
    <property type="term" value="F:acetyl-CoA C-acetyltransferase activity"/>
    <property type="evidence" value="ECO:0007669"/>
    <property type="project" value="UniProtKB-EC"/>
</dbReference>
<sequence>MDDVLIRGSFQSVLTRHLEENGSDLLSSGSPPEPEPVHFLLSEEQLLLGSGQNLSWTGPGRGSDRAAAPVCCLNETQFLLQPEGGGVAVTCMCGSGTASRSRENVAEINWRHEEFSKASGSGPEVNGPSSRVSEGSGGSRKLLDPDLWREPGDSCGSDELQQQTGTSRCSDHSPLNHQSAVILLPVHQATLLHRNGSSQKKTVSPKSDPPVWIQNFVGFLVDRSIAMNRLKLISGHLSPGGSAAPLPDLRSFDCGCAAPSPGDEVVVVHGRRTAIGKAKKGSFKDTTPDELLSAVMTAVLKDVGLSPDQLGDVCVGNVLQPGAGALMARVAHFLRSGVKCQRSGVETFKVAGLPKGRGLRRGGAWSGFPEKVPVYTVNRQCSSGLQALLNIAGSIRSGSIQLGLACGVESMSLRSMGDPGDLSSGLSANAKARDCLIPMGVTSENVAERFGVSRRQQDSFALDSQINSGAFCPSSGSPSRSSVPSVPSSCGSGPVRAGADPCVPCRAARARDSGRFDREIVPVSVTVRDESGRERRLEVRRDEGIRAGTTLEDLARLRPAFKPDGTTTAGNSSQVSDGAAAVLLGRRAAVEELGLPVLGVLRGSAVVGVPPDLMGVGPALAIPAALQQAGEATGTVWIRTDPTEPTLPQFSSSGLKVNDIDVFEINEAFASQAVFCVQRLGLPPEKVNPLGGAIALGHPLGCTGARQVVTLLNELRRRGRRWVRSSRCSQTGPGSDPVPPSLSLRAFGVVSMCIGTGMGAAAVFEFPGP</sequence>
<dbReference type="PANTHER" id="PTHR43853:SF8">
    <property type="entry name" value="3-KETOACYL-COA THIOLASE, PEROXISOMAL"/>
    <property type="match status" value="1"/>
</dbReference>
<dbReference type="PANTHER" id="PTHR43853">
    <property type="entry name" value="3-KETOACYL-COA THIOLASE, PEROXISOMAL"/>
    <property type="match status" value="1"/>
</dbReference>
<evidence type="ECO:0008006" key="21">
    <source>
        <dbReference type="Google" id="ProtNLM"/>
    </source>
</evidence>
<evidence type="ECO:0000256" key="16">
    <source>
        <dbReference type="SAM" id="MobiDB-lite"/>
    </source>
</evidence>
<dbReference type="GO" id="GO:0005777">
    <property type="term" value="C:peroxisome"/>
    <property type="evidence" value="ECO:0007669"/>
    <property type="project" value="UniProtKB-SubCell"/>
</dbReference>
<keyword evidence="8" id="KW-0576">Peroxisome</keyword>
<gene>
    <name evidence="19" type="ORF">CCH79_00020111</name>
</gene>
<feature type="domain" description="Thiolase C-terminal" evidence="18">
    <location>
        <begin position="649"/>
        <end position="735"/>
    </location>
</feature>
<feature type="compositionally biased region" description="Polar residues" evidence="16">
    <location>
        <begin position="159"/>
        <end position="172"/>
    </location>
</feature>
<evidence type="ECO:0000256" key="3">
    <source>
        <dbReference type="ARBA" id="ARBA00010982"/>
    </source>
</evidence>
<feature type="region of interest" description="Disordered" evidence="16">
    <location>
        <begin position="115"/>
        <end position="172"/>
    </location>
</feature>
<dbReference type="Pfam" id="PF02803">
    <property type="entry name" value="Thiolase_C"/>
    <property type="match status" value="1"/>
</dbReference>
<evidence type="ECO:0000259" key="17">
    <source>
        <dbReference type="Pfam" id="PF00108"/>
    </source>
</evidence>